<gene>
    <name evidence="5" type="ORF">DI628_07360</name>
</gene>
<dbReference type="InterPro" id="IPR036390">
    <property type="entry name" value="WH_DNA-bd_sf"/>
</dbReference>
<evidence type="ECO:0000313" key="5">
    <source>
        <dbReference type="EMBL" id="TKW60707.1"/>
    </source>
</evidence>
<evidence type="ECO:0000256" key="3">
    <source>
        <dbReference type="ARBA" id="ARBA00023163"/>
    </source>
</evidence>
<dbReference type="PRINTS" id="PR00778">
    <property type="entry name" value="HTHARSR"/>
</dbReference>
<dbReference type="Pfam" id="PF12840">
    <property type="entry name" value="HTH_20"/>
    <property type="match status" value="1"/>
</dbReference>
<evidence type="ECO:0000313" key="6">
    <source>
        <dbReference type="Proteomes" id="UP000320948"/>
    </source>
</evidence>
<reference evidence="5 6" key="1">
    <citation type="journal article" date="2017" name="Nat. Commun.">
        <title>In situ click chemistry generation of cyclooxygenase-2 inhibitors.</title>
        <authorList>
            <person name="Bhardwaj A."/>
            <person name="Kaur J."/>
            <person name="Wuest M."/>
            <person name="Wuest F."/>
        </authorList>
    </citation>
    <scope>NUCLEOTIDE SEQUENCE [LARGE SCALE GENOMIC DNA]</scope>
    <source>
        <strain evidence="5">S2_018_000_R2_106</strain>
    </source>
</reference>
<dbReference type="SMART" id="SM00418">
    <property type="entry name" value="HTH_ARSR"/>
    <property type="match status" value="1"/>
</dbReference>
<protein>
    <submittedName>
        <fullName evidence="5">Helix-turn-helix transcriptional regulator</fullName>
    </submittedName>
</protein>
<dbReference type="NCBIfam" id="NF033788">
    <property type="entry name" value="HTH_metalloreg"/>
    <property type="match status" value="1"/>
</dbReference>
<evidence type="ECO:0000256" key="2">
    <source>
        <dbReference type="ARBA" id="ARBA00023125"/>
    </source>
</evidence>
<dbReference type="InterPro" id="IPR011991">
    <property type="entry name" value="ArsR-like_HTH"/>
</dbReference>
<dbReference type="GO" id="GO:0003700">
    <property type="term" value="F:DNA-binding transcription factor activity"/>
    <property type="evidence" value="ECO:0007669"/>
    <property type="project" value="InterPro"/>
</dbReference>
<proteinExistence type="predicted"/>
<dbReference type="InterPro" id="IPR036388">
    <property type="entry name" value="WH-like_DNA-bd_sf"/>
</dbReference>
<dbReference type="InterPro" id="IPR001845">
    <property type="entry name" value="HTH_ArsR_DNA-bd_dom"/>
</dbReference>
<name>A0A6N4R9B4_BLAVI</name>
<dbReference type="PANTHER" id="PTHR33154">
    <property type="entry name" value="TRANSCRIPTIONAL REGULATOR, ARSR FAMILY"/>
    <property type="match status" value="1"/>
</dbReference>
<organism evidence="5 6">
    <name type="scientific">Blastochloris viridis</name>
    <name type="common">Rhodopseudomonas viridis</name>
    <dbReference type="NCBI Taxonomy" id="1079"/>
    <lineage>
        <taxon>Bacteria</taxon>
        <taxon>Pseudomonadati</taxon>
        <taxon>Pseudomonadota</taxon>
        <taxon>Alphaproteobacteria</taxon>
        <taxon>Hyphomicrobiales</taxon>
        <taxon>Blastochloridaceae</taxon>
        <taxon>Blastochloris</taxon>
    </lineage>
</organism>
<dbReference type="SUPFAM" id="SSF46785">
    <property type="entry name" value="Winged helix' DNA-binding domain"/>
    <property type="match status" value="1"/>
</dbReference>
<dbReference type="GO" id="GO:0003677">
    <property type="term" value="F:DNA binding"/>
    <property type="evidence" value="ECO:0007669"/>
    <property type="project" value="UniProtKB-KW"/>
</dbReference>
<dbReference type="Proteomes" id="UP000320948">
    <property type="component" value="Unassembled WGS sequence"/>
</dbReference>
<dbReference type="EMBL" id="VAFM01000002">
    <property type="protein sequence ID" value="TKW60707.1"/>
    <property type="molecule type" value="Genomic_DNA"/>
</dbReference>
<evidence type="ECO:0000256" key="1">
    <source>
        <dbReference type="ARBA" id="ARBA00023015"/>
    </source>
</evidence>
<dbReference type="CDD" id="cd00090">
    <property type="entry name" value="HTH_ARSR"/>
    <property type="match status" value="1"/>
</dbReference>
<dbReference type="PROSITE" id="PS50987">
    <property type="entry name" value="HTH_ARSR_2"/>
    <property type="match status" value="1"/>
</dbReference>
<accession>A0A6N4R9B4</accession>
<comment type="caution">
    <text evidence="5">The sequence shown here is derived from an EMBL/GenBank/DDBJ whole genome shotgun (WGS) entry which is preliminary data.</text>
</comment>
<keyword evidence="3" id="KW-0804">Transcription</keyword>
<evidence type="ECO:0000259" key="4">
    <source>
        <dbReference type="PROSITE" id="PS50987"/>
    </source>
</evidence>
<feature type="domain" description="HTH arsR-type" evidence="4">
    <location>
        <begin position="6"/>
        <end position="99"/>
    </location>
</feature>
<keyword evidence="1" id="KW-0805">Transcription regulation</keyword>
<keyword evidence="2" id="KW-0238">DNA-binding</keyword>
<dbReference type="AlphaFoldDB" id="A0A6N4R9B4"/>
<dbReference type="PANTHER" id="PTHR33154:SF12">
    <property type="entry name" value="TRANSCRIPTIONAL REGULATORY PROTEIN"/>
    <property type="match status" value="1"/>
</dbReference>
<sequence>MSTFTHPTPDEFDLPQVLYALGDPTRLSIVRKLADCEGLSCGDVCCDTPRSTLTHHLKILRESGLIVTEKQGQTHFNSLRKTDLEKRFPGLLKNVLQQPA</sequence>
<dbReference type="InterPro" id="IPR051081">
    <property type="entry name" value="HTH_MetalResp_TranReg"/>
</dbReference>
<dbReference type="Gene3D" id="1.10.10.10">
    <property type="entry name" value="Winged helix-like DNA-binding domain superfamily/Winged helix DNA-binding domain"/>
    <property type="match status" value="1"/>
</dbReference>